<evidence type="ECO:0000313" key="7">
    <source>
        <dbReference type="EMBL" id="MBW4768175.1"/>
    </source>
</evidence>
<comment type="similarity">
    <text evidence="2">Belongs to the RmuC family.</text>
</comment>
<dbReference type="InterPro" id="IPR003798">
    <property type="entry name" value="DNA_recombination_RmuC"/>
</dbReference>
<evidence type="ECO:0000256" key="1">
    <source>
        <dbReference type="ARBA" id="ARBA00003416"/>
    </source>
</evidence>
<evidence type="ECO:0000256" key="4">
    <source>
        <dbReference type="ARBA" id="ARBA00023172"/>
    </source>
</evidence>
<dbReference type="Proteomes" id="UP000788426">
    <property type="component" value="Unassembled WGS sequence"/>
</dbReference>
<accession>A0ABS6Y9D4</accession>
<gene>
    <name evidence="7" type="ORF">KZO38_00115</name>
</gene>
<comment type="caution">
    <text evidence="7">The sequence shown here is derived from an EMBL/GenBank/DDBJ whole genome shotgun (WGS) entry which is preliminary data.</text>
</comment>
<dbReference type="PANTHER" id="PTHR30563">
    <property type="entry name" value="DNA RECOMBINATION PROTEIN RMUC"/>
    <property type="match status" value="1"/>
</dbReference>
<evidence type="ECO:0000256" key="2">
    <source>
        <dbReference type="ARBA" id="ARBA00009840"/>
    </source>
</evidence>
<reference evidence="7 8" key="1">
    <citation type="submission" date="2021-07" db="EMBL/GenBank/DDBJ databases">
        <title>Genomic diversity and antimicrobial resistance of Prevotella spp. isolated from chronic lung disease airways.</title>
        <authorList>
            <person name="Webb K.A."/>
            <person name="Olagoke O.S."/>
            <person name="Baird T."/>
            <person name="Neill J."/>
            <person name="Pham A."/>
            <person name="Wells T.J."/>
            <person name="Ramsay K.A."/>
            <person name="Bell S.C."/>
            <person name="Sarovich D.S."/>
            <person name="Price E.P."/>
        </authorList>
    </citation>
    <scope>NUCLEOTIDE SEQUENCE [LARGE SCALE GENOMIC DNA]</scope>
    <source>
        <strain evidence="7 8">SCHI0011.S.12</strain>
    </source>
</reference>
<keyword evidence="3 5" id="KW-0175">Coiled coil</keyword>
<name>A0ABS6Y9D4_9BACT</name>
<keyword evidence="6" id="KW-1133">Transmembrane helix</keyword>
<dbReference type="PANTHER" id="PTHR30563:SF0">
    <property type="entry name" value="DNA RECOMBINATION PROTEIN RMUC"/>
    <property type="match status" value="1"/>
</dbReference>
<sequence length="457" mass="52165">MEIVYILVGLCVGALVMHFYNLVKVKDMQSGELLLKQTHEQTKLQLEEKERELRELTASREQLNDELVAAKVDLERALTQLTSERNQNSKEALLRQEQFEEQIKTLKEQFSNLATKVLESTGEKLKATNNEALELITKPLQQNLDQLQQAIKHTNTETARSTSALSEQLKTMALHTLKIDETANRLTNVIKGGNKEQGKWGERMLIDILDSQGLQRGVDYDIQQTITDRKGNAIINEDSGKKMIPDVILHYPNNEDIIIDSKMSIEAYYNYMNAETDAAKAQYAADLVRSIRNQANDLAKKDYSRYIAKNRTAVDFVIMFVPNEGALQLALAKEPKLWGEAFDKQVFITSQQNLLAVLKMIQMSWRQFHQTENQKRVFALAEELLKRVGDFIKRFDKVGTAIENLKGSYDEAYKKAYTGRQSVVQKANEIKELGVKESSLSPLKETENRLFNDDGKE</sequence>
<feature type="transmembrane region" description="Helical" evidence="6">
    <location>
        <begin position="6"/>
        <end position="23"/>
    </location>
</feature>
<evidence type="ECO:0000313" key="8">
    <source>
        <dbReference type="Proteomes" id="UP000788426"/>
    </source>
</evidence>
<evidence type="ECO:0000256" key="5">
    <source>
        <dbReference type="SAM" id="Coils"/>
    </source>
</evidence>
<keyword evidence="6" id="KW-0812">Transmembrane</keyword>
<keyword evidence="8" id="KW-1185">Reference proteome</keyword>
<organism evidence="7 8">
    <name type="scientific">Hoylesella nanceiensis</name>
    <dbReference type="NCBI Taxonomy" id="425941"/>
    <lineage>
        <taxon>Bacteria</taxon>
        <taxon>Pseudomonadati</taxon>
        <taxon>Bacteroidota</taxon>
        <taxon>Bacteroidia</taxon>
        <taxon>Bacteroidales</taxon>
        <taxon>Prevotellaceae</taxon>
        <taxon>Hoylesella</taxon>
    </lineage>
</organism>
<dbReference type="Pfam" id="PF02646">
    <property type="entry name" value="RmuC"/>
    <property type="match status" value="1"/>
</dbReference>
<dbReference type="EMBL" id="JAHXCT010000001">
    <property type="protein sequence ID" value="MBW4768175.1"/>
    <property type="molecule type" value="Genomic_DNA"/>
</dbReference>
<protein>
    <submittedName>
        <fullName evidence="7">DNA recombination protein RmuC</fullName>
    </submittedName>
</protein>
<evidence type="ECO:0000256" key="3">
    <source>
        <dbReference type="ARBA" id="ARBA00023054"/>
    </source>
</evidence>
<feature type="coiled-coil region" evidence="5">
    <location>
        <begin position="36"/>
        <end position="116"/>
    </location>
</feature>
<proteinExistence type="inferred from homology"/>
<evidence type="ECO:0000256" key="6">
    <source>
        <dbReference type="SAM" id="Phobius"/>
    </source>
</evidence>
<keyword evidence="4" id="KW-0233">DNA recombination</keyword>
<dbReference type="RefSeq" id="WP_219478799.1">
    <property type="nucleotide sequence ID" value="NZ_JAHXCT010000001.1"/>
</dbReference>
<comment type="function">
    <text evidence="1">Involved in DNA recombination.</text>
</comment>
<keyword evidence="6" id="KW-0472">Membrane</keyword>